<keyword evidence="4 8" id="KW-0805">Transcription regulation</keyword>
<dbReference type="CDD" id="cd22231">
    <property type="entry name" value="RHH_NikR_HicB-like"/>
    <property type="match status" value="1"/>
</dbReference>
<name>A0A918VWI1_9HYPH</name>
<feature type="binding site" evidence="8">
    <location>
        <position position="88"/>
    </location>
    <ligand>
        <name>Ni(2+)</name>
        <dbReference type="ChEBI" id="CHEBI:49786"/>
    </ligand>
</feature>
<dbReference type="SUPFAM" id="SSF55021">
    <property type="entry name" value="ACT-like"/>
    <property type="match status" value="1"/>
</dbReference>
<feature type="binding site" evidence="8">
    <location>
        <position position="90"/>
    </location>
    <ligand>
        <name>Ni(2+)</name>
        <dbReference type="ChEBI" id="CHEBI:49786"/>
    </ligand>
</feature>
<evidence type="ECO:0000256" key="2">
    <source>
        <dbReference type="ARBA" id="ARBA00022596"/>
    </source>
</evidence>
<dbReference type="AlphaFoldDB" id="A0A918VWI1"/>
<feature type="binding site" evidence="8">
    <location>
        <position position="96"/>
    </location>
    <ligand>
        <name>Ni(2+)</name>
        <dbReference type="ChEBI" id="CHEBI:49786"/>
    </ligand>
</feature>
<evidence type="ECO:0000259" key="9">
    <source>
        <dbReference type="Pfam" id="PF01402"/>
    </source>
</evidence>
<evidence type="ECO:0000256" key="6">
    <source>
        <dbReference type="ARBA" id="ARBA00023163"/>
    </source>
</evidence>
<feature type="domain" description="Transcription factor NikR nickel binding C-terminal" evidence="10">
    <location>
        <begin position="54"/>
        <end position="129"/>
    </location>
</feature>
<dbReference type="InterPro" id="IPR050192">
    <property type="entry name" value="CopG/NikR_regulator"/>
</dbReference>
<dbReference type="Pfam" id="PF01402">
    <property type="entry name" value="RHH_1"/>
    <property type="match status" value="1"/>
</dbReference>
<dbReference type="NCBIfam" id="TIGR02793">
    <property type="entry name" value="nikR"/>
    <property type="match status" value="1"/>
</dbReference>
<dbReference type="InterPro" id="IPR014864">
    <property type="entry name" value="TF_NikR_Ni-bd_C"/>
</dbReference>
<evidence type="ECO:0000313" key="12">
    <source>
        <dbReference type="Proteomes" id="UP000646579"/>
    </source>
</evidence>
<dbReference type="NCBIfam" id="NF003381">
    <property type="entry name" value="PRK04460.1"/>
    <property type="match status" value="1"/>
</dbReference>
<dbReference type="GO" id="GO:0016151">
    <property type="term" value="F:nickel cation binding"/>
    <property type="evidence" value="ECO:0007669"/>
    <property type="project" value="UniProtKB-UniRule"/>
</dbReference>
<comment type="cofactor">
    <cofactor evidence="8">
        <name>Ni(2+)</name>
        <dbReference type="ChEBI" id="CHEBI:49786"/>
    </cofactor>
    <text evidence="8">Binds 1 nickel ion per subunit.</text>
</comment>
<comment type="similarity">
    <text evidence="1 8">Belongs to the transcriptional regulatory CopG/NikR family.</text>
</comment>
<dbReference type="Gene3D" id="3.30.70.1150">
    <property type="entry name" value="ACT-like. Chain A, domain 2"/>
    <property type="match status" value="1"/>
</dbReference>
<dbReference type="PANTHER" id="PTHR34719">
    <property type="entry name" value="NICKEL-RESPONSIVE REGULATOR"/>
    <property type="match status" value="1"/>
</dbReference>
<feature type="domain" description="Ribbon-helix-helix protein CopG" evidence="9">
    <location>
        <begin position="3"/>
        <end position="35"/>
    </location>
</feature>
<evidence type="ECO:0000256" key="5">
    <source>
        <dbReference type="ARBA" id="ARBA00023125"/>
    </source>
</evidence>
<dbReference type="InterPro" id="IPR002145">
    <property type="entry name" value="CopG"/>
</dbReference>
<dbReference type="GO" id="GO:0003677">
    <property type="term" value="F:DNA binding"/>
    <property type="evidence" value="ECO:0007669"/>
    <property type="project" value="UniProtKB-KW"/>
</dbReference>
<keyword evidence="5 8" id="KW-0238">DNA-binding</keyword>
<dbReference type="Gene3D" id="1.10.1220.10">
    <property type="entry name" value="Met repressor-like"/>
    <property type="match status" value="1"/>
</dbReference>
<comment type="function">
    <text evidence="7">Transcriptional repressor of the nikABCDE operon. Is active in the presence of excessive concentrations of intracellular nickel.</text>
</comment>
<dbReference type="Pfam" id="PF08753">
    <property type="entry name" value="NikR_C"/>
    <property type="match status" value="1"/>
</dbReference>
<dbReference type="InterPro" id="IPR014160">
    <property type="entry name" value="Nickel_NikR_proteobac"/>
</dbReference>
<dbReference type="NCBIfam" id="NF002815">
    <property type="entry name" value="PRK02967.1"/>
    <property type="match status" value="1"/>
</dbReference>
<organism evidence="11 12">
    <name type="scientific">Devosia pacifica</name>
    <dbReference type="NCBI Taxonomy" id="1335967"/>
    <lineage>
        <taxon>Bacteria</taxon>
        <taxon>Pseudomonadati</taxon>
        <taxon>Pseudomonadota</taxon>
        <taxon>Alphaproteobacteria</taxon>
        <taxon>Hyphomicrobiales</taxon>
        <taxon>Devosiaceae</taxon>
        <taxon>Devosia</taxon>
    </lineage>
</organism>
<dbReference type="Proteomes" id="UP000646579">
    <property type="component" value="Unassembled WGS sequence"/>
</dbReference>
<dbReference type="PANTHER" id="PTHR34719:SF2">
    <property type="entry name" value="NICKEL-RESPONSIVE REGULATOR"/>
    <property type="match status" value="1"/>
</dbReference>
<dbReference type="EMBL" id="BMZE01000003">
    <property type="protein sequence ID" value="GHA30106.1"/>
    <property type="molecule type" value="Genomic_DNA"/>
</dbReference>
<accession>A0A918VWI1</accession>
<dbReference type="InterPro" id="IPR027271">
    <property type="entry name" value="Acetolactate_synth/TF_NikR_C"/>
</dbReference>
<evidence type="ECO:0000256" key="4">
    <source>
        <dbReference type="ARBA" id="ARBA00023015"/>
    </source>
</evidence>
<dbReference type="InterPro" id="IPR045865">
    <property type="entry name" value="ACT-like_dom_sf"/>
</dbReference>
<dbReference type="InterPro" id="IPR010985">
    <property type="entry name" value="Ribbon_hlx_hlx"/>
</dbReference>
<protein>
    <recommendedName>
        <fullName evidence="8">Putative nickel-responsive regulator</fullName>
    </recommendedName>
</protein>
<keyword evidence="2 8" id="KW-0533">Nickel</keyword>
<dbReference type="GO" id="GO:0003700">
    <property type="term" value="F:DNA-binding transcription factor activity"/>
    <property type="evidence" value="ECO:0007669"/>
    <property type="project" value="UniProtKB-UniRule"/>
</dbReference>
<keyword evidence="3 8" id="KW-0479">Metal-binding</keyword>
<comment type="function">
    <text evidence="8">Transcriptional regulator.</text>
</comment>
<keyword evidence="12" id="KW-1185">Reference proteome</keyword>
<gene>
    <name evidence="11" type="ORF">GCM10007989_27230</name>
</gene>
<dbReference type="InterPro" id="IPR022988">
    <property type="entry name" value="Ni_resp_reg_NikR"/>
</dbReference>
<dbReference type="InterPro" id="IPR013321">
    <property type="entry name" value="Arc_rbn_hlx_hlx"/>
</dbReference>
<evidence type="ECO:0000256" key="1">
    <source>
        <dbReference type="ARBA" id="ARBA00008478"/>
    </source>
</evidence>
<dbReference type="HAMAP" id="MF_00476">
    <property type="entry name" value="NikR"/>
    <property type="match status" value="1"/>
</dbReference>
<reference evidence="11" key="1">
    <citation type="journal article" date="2014" name="Int. J. Syst. Evol. Microbiol.">
        <title>Complete genome sequence of Corynebacterium casei LMG S-19264T (=DSM 44701T), isolated from a smear-ripened cheese.</title>
        <authorList>
            <consortium name="US DOE Joint Genome Institute (JGI-PGF)"/>
            <person name="Walter F."/>
            <person name="Albersmeier A."/>
            <person name="Kalinowski J."/>
            <person name="Ruckert C."/>
        </authorList>
    </citation>
    <scope>NUCLEOTIDE SEQUENCE</scope>
    <source>
        <strain evidence="11">KCTC 32437</strain>
    </source>
</reference>
<reference evidence="11" key="2">
    <citation type="submission" date="2020-09" db="EMBL/GenBank/DDBJ databases">
        <authorList>
            <person name="Sun Q."/>
            <person name="Kim S."/>
        </authorList>
    </citation>
    <scope>NUCLEOTIDE SEQUENCE</scope>
    <source>
        <strain evidence="11">KCTC 32437</strain>
    </source>
</reference>
<dbReference type="GO" id="GO:0010045">
    <property type="term" value="P:response to nickel cation"/>
    <property type="evidence" value="ECO:0007669"/>
    <property type="project" value="InterPro"/>
</dbReference>
<evidence type="ECO:0000256" key="8">
    <source>
        <dbReference type="HAMAP-Rule" id="MF_00476"/>
    </source>
</evidence>
<proteinExistence type="inferred from homology"/>
<evidence type="ECO:0000259" key="10">
    <source>
        <dbReference type="Pfam" id="PF08753"/>
    </source>
</evidence>
<evidence type="ECO:0000313" key="11">
    <source>
        <dbReference type="EMBL" id="GHA30106.1"/>
    </source>
</evidence>
<evidence type="ECO:0000256" key="3">
    <source>
        <dbReference type="ARBA" id="ARBA00022723"/>
    </source>
</evidence>
<dbReference type="SUPFAM" id="SSF47598">
    <property type="entry name" value="Ribbon-helix-helix"/>
    <property type="match status" value="1"/>
</dbReference>
<evidence type="ECO:0000256" key="7">
    <source>
        <dbReference type="ARBA" id="ARBA00024723"/>
    </source>
</evidence>
<comment type="caution">
    <text evidence="11">The sequence shown here is derived from an EMBL/GenBank/DDBJ whole genome shotgun (WGS) entry which is preliminary data.</text>
</comment>
<sequence length="150" mass="16495">MQRITVTLDDELMEELDRVMVAKGYQNRSEALRDLTRAGMKQSALDAGATGECVGVLSYVYDHGARELAKRLTSTFHDHHGLTISSLHVHLDHHNCLEVSILKGAVPAVQHVADHVIAERAVRHGQLAIIPAPDKNLSEADAKTGHDHDR</sequence>
<dbReference type="RefSeq" id="WP_189426281.1">
    <property type="nucleotide sequence ID" value="NZ_BMZE01000003.1"/>
</dbReference>
<feature type="binding site" evidence="8">
    <location>
        <position position="77"/>
    </location>
    <ligand>
        <name>Ni(2+)</name>
        <dbReference type="ChEBI" id="CHEBI:49786"/>
    </ligand>
</feature>
<keyword evidence="6 8" id="KW-0804">Transcription</keyword>